<dbReference type="EMBL" id="RFFH01000009">
    <property type="protein sequence ID" value="RMI30542.1"/>
    <property type="molecule type" value="Genomic_DNA"/>
</dbReference>
<organism evidence="4 5">
    <name type="scientific">Nocardia stercoris</name>
    <dbReference type="NCBI Taxonomy" id="2483361"/>
    <lineage>
        <taxon>Bacteria</taxon>
        <taxon>Bacillati</taxon>
        <taxon>Actinomycetota</taxon>
        <taxon>Actinomycetes</taxon>
        <taxon>Mycobacteriales</taxon>
        <taxon>Nocardiaceae</taxon>
        <taxon>Nocardia</taxon>
    </lineage>
</organism>
<comment type="similarity">
    <text evidence="1">Belongs to the 'GDXG' lipolytic enzyme family.</text>
</comment>
<accession>A0A3M2KYK1</accession>
<evidence type="ECO:0000313" key="4">
    <source>
        <dbReference type="EMBL" id="RMI30542.1"/>
    </source>
</evidence>
<evidence type="ECO:0000313" key="5">
    <source>
        <dbReference type="Proteomes" id="UP000279275"/>
    </source>
</evidence>
<dbReference type="InterPro" id="IPR050300">
    <property type="entry name" value="GDXG_lipolytic_enzyme"/>
</dbReference>
<reference evidence="4 5" key="1">
    <citation type="submission" date="2018-10" db="EMBL/GenBank/DDBJ databases">
        <title>Isolation from cow dung.</title>
        <authorList>
            <person name="Ling L."/>
        </authorList>
    </citation>
    <scope>NUCLEOTIDE SEQUENCE [LARGE SCALE GENOMIC DNA]</scope>
    <source>
        <strain evidence="4 5">NEAU-LL90</strain>
    </source>
</reference>
<dbReference type="AlphaFoldDB" id="A0A3M2KYK1"/>
<evidence type="ECO:0000259" key="3">
    <source>
        <dbReference type="Pfam" id="PF07859"/>
    </source>
</evidence>
<dbReference type="PANTHER" id="PTHR48081:SF30">
    <property type="entry name" value="ACETYL-HYDROLASE LIPR-RELATED"/>
    <property type="match status" value="1"/>
</dbReference>
<dbReference type="OrthoDB" id="128186at2"/>
<dbReference type="GO" id="GO:0004806">
    <property type="term" value="F:triacylglycerol lipase activity"/>
    <property type="evidence" value="ECO:0007669"/>
    <property type="project" value="TreeGrafter"/>
</dbReference>
<comment type="caution">
    <text evidence="4">The sequence shown here is derived from an EMBL/GenBank/DDBJ whole genome shotgun (WGS) entry which is preliminary data.</text>
</comment>
<dbReference type="Pfam" id="PF07859">
    <property type="entry name" value="Abhydrolase_3"/>
    <property type="match status" value="1"/>
</dbReference>
<feature type="domain" description="Alpha/beta hydrolase fold-3" evidence="3">
    <location>
        <begin position="97"/>
        <end position="297"/>
    </location>
</feature>
<proteinExistence type="inferred from homology"/>
<dbReference type="Proteomes" id="UP000279275">
    <property type="component" value="Unassembled WGS sequence"/>
</dbReference>
<dbReference type="Gene3D" id="3.40.50.1820">
    <property type="entry name" value="alpha/beta hydrolase"/>
    <property type="match status" value="1"/>
</dbReference>
<gene>
    <name evidence="4" type="ORF">EBN03_20900</name>
</gene>
<sequence>MRTGDRPNAESSVLTYRTEFPGHSLRSRLLDIAIRLTVKSTNFLWSLFPHLPWPYHLVDRLIPPLPVPSGLARSSISLPNCTAELTTPAGHDNGKIVVYLHGGAFLFGGRKLHRQMTGRFADELHAQVLAVDYRKLPRATVADALEDSVAGYRYALQQAGRPEDVVLMGDSAGGYLALMTAVEIRRRGMPVPAAIVVMAPLTDWDMTAKMAAPTARTCAVFPQRASTRLLAVAERAAGGQALESPAHCDLTGLPPTLVQVSDSELLYPDAVLIADRLREHGVPCELQVWHRQVHVFQAAASIVPEAAAAVDRISEFLAGWATAEPAQHSA</sequence>
<protein>
    <submittedName>
        <fullName evidence="4">Alpha/beta hydrolase</fullName>
    </submittedName>
</protein>
<dbReference type="PANTHER" id="PTHR48081">
    <property type="entry name" value="AB HYDROLASE SUPERFAMILY PROTEIN C4A8.06C"/>
    <property type="match status" value="1"/>
</dbReference>
<dbReference type="InterPro" id="IPR029058">
    <property type="entry name" value="AB_hydrolase_fold"/>
</dbReference>
<name>A0A3M2KYK1_9NOCA</name>
<keyword evidence="2 4" id="KW-0378">Hydrolase</keyword>
<dbReference type="SUPFAM" id="SSF53474">
    <property type="entry name" value="alpha/beta-Hydrolases"/>
    <property type="match status" value="1"/>
</dbReference>
<evidence type="ECO:0000256" key="2">
    <source>
        <dbReference type="ARBA" id="ARBA00022801"/>
    </source>
</evidence>
<keyword evidence="5" id="KW-1185">Reference proteome</keyword>
<evidence type="ECO:0000256" key="1">
    <source>
        <dbReference type="ARBA" id="ARBA00010515"/>
    </source>
</evidence>
<dbReference type="InterPro" id="IPR013094">
    <property type="entry name" value="AB_hydrolase_3"/>
</dbReference>